<dbReference type="Gene3D" id="2.10.50.30">
    <property type="entry name" value="GPCR, family 3, nine cysteines domain"/>
    <property type="match status" value="1"/>
</dbReference>
<dbReference type="PRINTS" id="PR00248">
    <property type="entry name" value="GPCRMGR"/>
</dbReference>
<dbReference type="InterPro" id="IPR038550">
    <property type="entry name" value="GPCR_3_9-Cys_sf"/>
</dbReference>
<dbReference type="Gene3D" id="3.40.50.2300">
    <property type="match status" value="4"/>
</dbReference>
<evidence type="ECO:0000256" key="3">
    <source>
        <dbReference type="ARBA" id="ARBA00022692"/>
    </source>
</evidence>
<dbReference type="PRINTS" id="PR01535">
    <property type="entry name" value="VOMERONASL2R"/>
</dbReference>
<feature type="domain" description="G-protein coupled receptors family 3 profile" evidence="12">
    <location>
        <begin position="433"/>
        <end position="697"/>
    </location>
</feature>
<dbReference type="PANTHER" id="PTHR24061:SF599">
    <property type="entry name" value="G-PROTEIN COUPLED RECEPTORS FAMILY 3 PROFILE DOMAIN-CONTAINING PROTEIN"/>
    <property type="match status" value="1"/>
</dbReference>
<accession>A0ABM3YXK4</accession>
<evidence type="ECO:0000313" key="14">
    <source>
        <dbReference type="RefSeq" id="XP_060540856.1"/>
    </source>
</evidence>
<evidence type="ECO:0000256" key="9">
    <source>
        <dbReference type="ARBA" id="ARBA00023180"/>
    </source>
</evidence>
<feature type="transmembrane region" description="Helical" evidence="11">
    <location>
        <begin position="659"/>
        <end position="682"/>
    </location>
</feature>
<dbReference type="InterPro" id="IPR017979">
    <property type="entry name" value="GPCR_3_CS"/>
</dbReference>
<evidence type="ECO:0000256" key="4">
    <source>
        <dbReference type="ARBA" id="ARBA00022729"/>
    </source>
</evidence>
<sequence length="697" mass="78610">MAIIGALVSDTSAYMAETIKVFKIPQLTYGSFAQEAFQATKLSSLYCMVPKEEHQYNGVIQLLLHFGWKWIGVFTFDKNKGEHFLQKLHPLLSQNGICLAFTQKVPQRAQLEEISEFLEVISVISNQLTDQKVNTFLVYGDSFTILWLRSVVFLRDPENKESASFRKVWILIEVQGFTEFLQVIKPSTHKDGFLQEVWQQLFDCSHSNEESPSISNQTCSGEENLENLPAPLFELQMTGQSYSIYNAVYAVAHSLHEAVRSKSQHRVIKKFEIPDLQPWQLHPFLQGISFNNSAGERVFLNEKGEATGGFDIINLITFPNRSFQKVRVGDLDPSAPKGKELFIDEDGIVWHPAFNQVLPISQCNDHCSPGYWKKGLEGKQFCCYNCVSCPEGKISNQKDMDDCFECSEDHYPNKEKKGCILKPVVFLTFEETLGIGLASAALCFFFLTSWVLGTFIKYRDTPIVKANNRSLTYNLLVSLLLCFLSSLLFLSQPGKVTCLLRQPTFGITFSVAISSVLAKTITVVVAFMATKPGSQMRKWVGKRLAFSIVLSCSLFQVCICILWLSTSPPFPELDMHSELQKMILQCNEGSAFFFYCVLGYMGILAIASFIVAFLARKLPDSFNEAKFITFSMLAFCSVWISFFPAYLSTKGKAMVAVEVFSILASSAALLGCIFLPKCYIIVFKPELNQREQLIKRT</sequence>
<keyword evidence="8" id="KW-0675">Receptor</keyword>
<dbReference type="InterPro" id="IPR017978">
    <property type="entry name" value="GPCR_3_C"/>
</dbReference>
<dbReference type="Pfam" id="PF01094">
    <property type="entry name" value="ANF_receptor"/>
    <property type="match status" value="1"/>
</dbReference>
<dbReference type="RefSeq" id="XP_060540856.1">
    <property type="nucleotide sequence ID" value="XM_060684873.1"/>
</dbReference>
<evidence type="ECO:0000256" key="8">
    <source>
        <dbReference type="ARBA" id="ARBA00023170"/>
    </source>
</evidence>
<keyword evidence="2" id="KW-1003">Cell membrane</keyword>
<dbReference type="InterPro" id="IPR001828">
    <property type="entry name" value="ANF_lig-bd_rcpt"/>
</dbReference>
<feature type="transmembrane region" description="Helical" evidence="11">
    <location>
        <begin position="473"/>
        <end position="492"/>
    </location>
</feature>
<name>A0ABM3YXK4_PANGU</name>
<dbReference type="SUPFAM" id="SSF53822">
    <property type="entry name" value="Periplasmic binding protein-like I"/>
    <property type="match status" value="1"/>
</dbReference>
<dbReference type="PROSITE" id="PS50259">
    <property type="entry name" value="G_PROTEIN_RECEP_F3_4"/>
    <property type="match status" value="1"/>
</dbReference>
<keyword evidence="3 11" id="KW-0812">Transmembrane</keyword>
<comment type="subcellular location">
    <subcellularLocation>
        <location evidence="1">Cell membrane</location>
        <topology evidence="1">Multi-pass membrane protein</topology>
    </subcellularLocation>
</comment>
<gene>
    <name evidence="14" type="primary">LOC117658074</name>
</gene>
<reference evidence="14" key="1">
    <citation type="submission" date="2025-08" db="UniProtKB">
        <authorList>
            <consortium name="RefSeq"/>
        </authorList>
    </citation>
    <scope>IDENTIFICATION</scope>
    <source>
        <tissue evidence="14">Blood</tissue>
    </source>
</reference>
<evidence type="ECO:0000256" key="6">
    <source>
        <dbReference type="ARBA" id="ARBA00023040"/>
    </source>
</evidence>
<dbReference type="PANTHER" id="PTHR24061">
    <property type="entry name" value="CALCIUM-SENSING RECEPTOR-RELATED"/>
    <property type="match status" value="1"/>
</dbReference>
<evidence type="ECO:0000256" key="10">
    <source>
        <dbReference type="ARBA" id="ARBA00023224"/>
    </source>
</evidence>
<keyword evidence="10" id="KW-0807">Transducer</keyword>
<keyword evidence="13" id="KW-1185">Reference proteome</keyword>
<keyword evidence="4" id="KW-0732">Signal</keyword>
<evidence type="ECO:0000313" key="13">
    <source>
        <dbReference type="Proteomes" id="UP001652622"/>
    </source>
</evidence>
<dbReference type="CDD" id="cd15283">
    <property type="entry name" value="7tmC_V2R_pheromone"/>
    <property type="match status" value="1"/>
</dbReference>
<dbReference type="InterPro" id="IPR004073">
    <property type="entry name" value="GPCR_3_vmron_rcpt_2"/>
</dbReference>
<keyword evidence="9" id="KW-0325">Glycoprotein</keyword>
<feature type="transmembrane region" description="Helical" evidence="11">
    <location>
        <begin position="504"/>
        <end position="529"/>
    </location>
</feature>
<feature type="transmembrane region" description="Helical" evidence="11">
    <location>
        <begin position="544"/>
        <end position="565"/>
    </location>
</feature>
<dbReference type="InterPro" id="IPR011500">
    <property type="entry name" value="GPCR_3_9-Cys_dom"/>
</dbReference>
<dbReference type="InterPro" id="IPR000068">
    <property type="entry name" value="GPCR_3_Ca_sens_rcpt-rel"/>
</dbReference>
<dbReference type="Pfam" id="PF00003">
    <property type="entry name" value="7tm_3"/>
    <property type="match status" value="1"/>
</dbReference>
<dbReference type="PROSITE" id="PS00981">
    <property type="entry name" value="G_PROTEIN_RECEP_F3_3"/>
    <property type="match status" value="1"/>
</dbReference>
<dbReference type="InterPro" id="IPR028082">
    <property type="entry name" value="Peripla_BP_I"/>
</dbReference>
<protein>
    <submittedName>
        <fullName evidence="14">Vomeronasal type-2 receptor 26-like</fullName>
    </submittedName>
</protein>
<feature type="transmembrane region" description="Helical" evidence="11">
    <location>
        <begin position="627"/>
        <end position="647"/>
    </location>
</feature>
<keyword evidence="5 11" id="KW-1133">Transmembrane helix</keyword>
<evidence type="ECO:0000256" key="5">
    <source>
        <dbReference type="ARBA" id="ARBA00022989"/>
    </source>
</evidence>
<evidence type="ECO:0000259" key="12">
    <source>
        <dbReference type="PROSITE" id="PS50259"/>
    </source>
</evidence>
<dbReference type="GeneID" id="117658074"/>
<feature type="transmembrane region" description="Helical" evidence="11">
    <location>
        <begin position="592"/>
        <end position="615"/>
    </location>
</feature>
<evidence type="ECO:0000256" key="7">
    <source>
        <dbReference type="ARBA" id="ARBA00023136"/>
    </source>
</evidence>
<dbReference type="Proteomes" id="UP001652622">
    <property type="component" value="Unplaced"/>
</dbReference>
<organism evidence="13 14">
    <name type="scientific">Pantherophis guttatus</name>
    <name type="common">Corn snake</name>
    <name type="synonym">Elaphe guttata</name>
    <dbReference type="NCBI Taxonomy" id="94885"/>
    <lineage>
        <taxon>Eukaryota</taxon>
        <taxon>Metazoa</taxon>
        <taxon>Chordata</taxon>
        <taxon>Craniata</taxon>
        <taxon>Vertebrata</taxon>
        <taxon>Euteleostomi</taxon>
        <taxon>Lepidosauria</taxon>
        <taxon>Squamata</taxon>
        <taxon>Bifurcata</taxon>
        <taxon>Unidentata</taxon>
        <taxon>Episquamata</taxon>
        <taxon>Toxicofera</taxon>
        <taxon>Serpentes</taxon>
        <taxon>Colubroidea</taxon>
        <taxon>Colubridae</taxon>
        <taxon>Colubrinae</taxon>
        <taxon>Pantherophis</taxon>
    </lineage>
</organism>
<keyword evidence="6" id="KW-0297">G-protein coupled receptor</keyword>
<evidence type="ECO:0000256" key="1">
    <source>
        <dbReference type="ARBA" id="ARBA00004651"/>
    </source>
</evidence>
<feature type="transmembrane region" description="Helical" evidence="11">
    <location>
        <begin position="433"/>
        <end position="452"/>
    </location>
</feature>
<proteinExistence type="predicted"/>
<evidence type="ECO:0000256" key="2">
    <source>
        <dbReference type="ARBA" id="ARBA00022475"/>
    </source>
</evidence>
<dbReference type="InterPro" id="IPR000337">
    <property type="entry name" value="GPCR_3"/>
</dbReference>
<evidence type="ECO:0000256" key="11">
    <source>
        <dbReference type="SAM" id="Phobius"/>
    </source>
</evidence>
<dbReference type="Pfam" id="PF07562">
    <property type="entry name" value="NCD3G"/>
    <property type="match status" value="1"/>
</dbReference>
<keyword evidence="7 11" id="KW-0472">Membrane</keyword>